<dbReference type="STRING" id="7165.A0NGK8"/>
<dbReference type="VEuPathDB" id="VectorBase:AGAMI1_014430"/>
<reference evidence="2 3" key="3">
    <citation type="journal article" date="2004" name="Trends Parasitol.">
        <title>The Anopheles gambiae genome: an update.</title>
        <authorList>
            <person name="Mongin E."/>
            <person name="Louis C."/>
            <person name="Holt R.A."/>
            <person name="Birney E."/>
            <person name="Collins F.H."/>
        </authorList>
    </citation>
    <scope>NUCLEOTIDE SEQUENCE</scope>
    <source>
        <strain evidence="2 3">PEST</strain>
    </source>
</reference>
<reference evidence="2" key="2">
    <citation type="submission" date="2002-03" db="EMBL/GenBank/DDBJ databases">
        <authorList>
            <consortium name="The Anopheles Genome Sequencing Consortium"/>
        </authorList>
    </citation>
    <scope>NUCLEOTIDE SEQUENCE</scope>
    <source>
        <strain evidence="2">PEST</strain>
    </source>
</reference>
<dbReference type="AlphaFoldDB" id="A0NGK8"/>
<dbReference type="EnsemblMetazoa" id="AGAP012173-RA">
    <property type="protein sequence ID" value="AGAP012173-PA"/>
    <property type="gene ID" value="AGAP012173"/>
</dbReference>
<dbReference type="SUPFAM" id="SSF52540">
    <property type="entry name" value="P-loop containing nucleoside triphosphate hydrolases"/>
    <property type="match status" value="1"/>
</dbReference>
<dbReference type="VEuPathDB" id="VectorBase:AGAP012173"/>
<evidence type="ECO:0000313" key="3">
    <source>
        <dbReference type="EnsemblMetazoa" id="AGAP012173-PA"/>
    </source>
</evidence>
<dbReference type="EMBL" id="AAAB01008986">
    <property type="protein sequence ID" value="EAU75805.1"/>
    <property type="molecule type" value="Genomic_DNA"/>
</dbReference>
<accession>A0NGK8</accession>
<dbReference type="PANTHER" id="PTHR24121:SF32">
    <property type="entry name" value="DEATH DOMAIN-CONTAINING PROTEIN"/>
    <property type="match status" value="1"/>
</dbReference>
<proteinExistence type="predicted"/>
<dbReference type="HOGENOM" id="CLU_297411_0_0_1"/>
<gene>
    <name evidence="3" type="primary">4577583</name>
    <name evidence="2" type="ORF">AgaP_AGAP012173</name>
</gene>
<reference evidence="2" key="5">
    <citation type="submission" date="2011-05" db="EMBL/GenBank/DDBJ databases">
        <authorList>
            <consortium name="VectorBase"/>
        </authorList>
    </citation>
    <scope>NUCLEOTIDE SEQUENCE</scope>
    <source>
        <strain evidence="2">PEST</strain>
    </source>
</reference>
<dbReference type="PaxDb" id="7165-AGAP012173-PA"/>
<evidence type="ECO:0000313" key="4">
    <source>
        <dbReference type="Proteomes" id="UP000007062"/>
    </source>
</evidence>
<dbReference type="InterPro" id="IPR027417">
    <property type="entry name" value="P-loop_NTPase"/>
</dbReference>
<dbReference type="InterPro" id="IPR036770">
    <property type="entry name" value="Ankyrin_rpt-contain_sf"/>
</dbReference>
<dbReference type="Proteomes" id="UP000007062">
    <property type="component" value="Chromosome 3L"/>
</dbReference>
<organism evidence="2">
    <name type="scientific">Anopheles gambiae</name>
    <name type="common">African malaria mosquito</name>
    <dbReference type="NCBI Taxonomy" id="7165"/>
    <lineage>
        <taxon>Eukaryota</taxon>
        <taxon>Metazoa</taxon>
        <taxon>Ecdysozoa</taxon>
        <taxon>Arthropoda</taxon>
        <taxon>Hexapoda</taxon>
        <taxon>Insecta</taxon>
        <taxon>Pterygota</taxon>
        <taxon>Neoptera</taxon>
        <taxon>Endopterygota</taxon>
        <taxon>Diptera</taxon>
        <taxon>Nematocera</taxon>
        <taxon>Culicoidea</taxon>
        <taxon>Culicidae</taxon>
        <taxon>Anophelinae</taxon>
        <taxon>Anopheles</taxon>
    </lineage>
</organism>
<keyword evidence="1" id="KW-0040">ANK repeat</keyword>
<evidence type="ECO:0000256" key="1">
    <source>
        <dbReference type="PROSITE-ProRule" id="PRU00023"/>
    </source>
</evidence>
<dbReference type="KEGG" id="aga:4577583"/>
<sequence>MADDVGSGTKVYIFLNDAGAGKTTYFTWLAWRLSTYDRSLYVIKLIALEYSTDFERLEECGVDHWNDTQIVRLLYRFIHLALFVPSVCRRTIEETDVHRAEADRCAELISLSNGRIVLDETKTKDLTAMQLIELRLFREKFDQNQLVLILDGFDEIAPYYKDVVMKCFARFAQLDGLRNLYISSRPYGFVEAFKNAFSNCNICKLKPFTEEDQIYLLHLFLRSKIAAYSDCRFDELIPVVGILYATVNFQEGTIQNVPLMFYILYVTFLPKVQRYVDFDAQQICGKIFIEKGLPLLDMVETYVDLKLRIHNVEKAGLTDSASVTAGAKEIEQLLARDVKAEHGLLGAYVMFPKSCWNELFTKQQLKKVALYVHNLTQGEDSGGLIDRIQDGMPSFVHRSFAEFFAAYWLSQHYRRVLGSVSFFRSVTFWNDDSYQEIHTFFEAMVDRQCSDYPVHNVIKKRSTSSVEEIISQDPSAIYKRDGVGRTPFHLLARYYSNELVELLMKRNILVRETVSLKDELLQWSVLDYAFVCNNTTYIEQLLTLGPDVNLDVLLQQLLTSDIDLLLKRSHTLVNLLEKHDATRALTRQIHTRVVQHILRDRQLNLNARLEKLKSLTVLEYCTELGAYDMFLEFVAQSDDPYRVLATDINGLFQKAFLCRDTRFVFYYIEQHNFPLPWVDNFAGFSSVLVSVCGSYKMSTFKVLFKQLCLQRKIRCINESAILHEELPDAPGDEQFNRRIENMRCCVRSVRDIHNDLPIYQEGIPFQDECIVECLLARTIDMGSIEKTGYVLQMTETVVTNELIEKIMRLLPKGVSHKESIGTFKYLLQHATNLYQTDSEGRNLLHSIAQHGCFFMLHCLVQKGVDVSLVNAKNGWNVFHYIASRANNAHSLHFETDSRNIIFKYMLQAVPDPDYLTARDMAGYNVLDVAIVKQNFSVARTIVNSQISHVVGGAEERLQALFDKVKHVLTEEHEIKVTKFFWYLHEYTEEHDEWSEVYATAAKWKYSKPDYTFS</sequence>
<dbReference type="Gene3D" id="1.25.40.20">
    <property type="entry name" value="Ankyrin repeat-containing domain"/>
    <property type="match status" value="2"/>
</dbReference>
<name>A0NGK8_ANOGA</name>
<dbReference type="InterPro" id="IPR002110">
    <property type="entry name" value="Ankyrin_rpt"/>
</dbReference>
<reference evidence="2" key="4">
    <citation type="journal article" date="2007" name="Genome Biol.">
        <title>Update of the Anopheles gambiae PEST genome assembly.</title>
        <authorList>
            <person name="Sharakhova M.V."/>
            <person name="Hammond M.P."/>
            <person name="Lobo N.F."/>
            <person name="Krzywinski J."/>
            <person name="Unger M.F."/>
            <person name="Hillenmeyer M.E."/>
            <person name="Bruggner R.V."/>
            <person name="Birney E."/>
            <person name="Collins F.H."/>
        </authorList>
    </citation>
    <scope>NUCLEOTIDE SEQUENCE</scope>
    <source>
        <strain evidence="2">PEST</strain>
    </source>
</reference>
<dbReference type="PANTHER" id="PTHR24121">
    <property type="entry name" value="NO MECHANORECEPTOR POTENTIAL C, ISOFORM D-RELATED"/>
    <property type="match status" value="1"/>
</dbReference>
<reference evidence="3" key="6">
    <citation type="submission" date="2021-01" db="UniProtKB">
        <authorList>
            <consortium name="EnsemblMetazoa"/>
        </authorList>
    </citation>
    <scope>IDENTIFICATION</scope>
    <source>
        <strain evidence="3">PEST</strain>
    </source>
</reference>
<feature type="repeat" description="ANK" evidence="1">
    <location>
        <begin position="839"/>
        <end position="871"/>
    </location>
</feature>
<dbReference type="PROSITE" id="PS50088">
    <property type="entry name" value="ANK_REPEAT"/>
    <property type="match status" value="1"/>
</dbReference>
<dbReference type="SMART" id="SM00248">
    <property type="entry name" value="ANK"/>
    <property type="match status" value="6"/>
</dbReference>
<protein>
    <submittedName>
        <fullName evidence="2">AGAP012173-PA</fullName>
    </submittedName>
</protein>
<dbReference type="SUPFAM" id="SSF48403">
    <property type="entry name" value="Ankyrin repeat"/>
    <property type="match status" value="1"/>
</dbReference>
<reference evidence="2 4" key="1">
    <citation type="journal article" date="2002" name="Science">
        <title>The genome sequence of the malaria mosquito Anopheles gambiae.</title>
        <authorList>
            <person name="Holt R.A."/>
            <person name="Subramanian G.M."/>
            <person name="Halpern A."/>
            <person name="Sutton G.G."/>
            <person name="Charlab R."/>
            <person name="Nusskern D.R."/>
            <person name="Wincker P."/>
            <person name="Clark A.G."/>
            <person name="Ribeiro J.M."/>
            <person name="Wides R."/>
            <person name="Salzberg S.L."/>
            <person name="Loftus B."/>
            <person name="Yandell M."/>
            <person name="Majoros W.H."/>
            <person name="Rusch D.B."/>
            <person name="Lai Z."/>
            <person name="Kraft C.L."/>
            <person name="Abril J.F."/>
            <person name="Anthouard V."/>
            <person name="Arensburger P."/>
            <person name="Atkinson P.W."/>
            <person name="Baden H."/>
            <person name="de Berardinis V."/>
            <person name="Baldwin D."/>
            <person name="Benes V."/>
            <person name="Biedler J."/>
            <person name="Blass C."/>
            <person name="Bolanos R."/>
            <person name="Boscus D."/>
            <person name="Barnstead M."/>
            <person name="Cai S."/>
            <person name="Center A."/>
            <person name="Chaturverdi K."/>
            <person name="Christophides G.K."/>
            <person name="Chrystal M.A."/>
            <person name="Clamp M."/>
            <person name="Cravchik A."/>
            <person name="Curwen V."/>
            <person name="Dana A."/>
            <person name="Delcher A."/>
            <person name="Dew I."/>
            <person name="Evans C.A."/>
            <person name="Flanigan M."/>
            <person name="Grundschober-Freimoser A."/>
            <person name="Friedli L."/>
            <person name="Gu Z."/>
            <person name="Guan P."/>
            <person name="Guigo R."/>
            <person name="Hillenmeyer M.E."/>
            <person name="Hladun S.L."/>
            <person name="Hogan J.R."/>
            <person name="Hong Y.S."/>
            <person name="Hoover J."/>
            <person name="Jaillon O."/>
            <person name="Ke Z."/>
            <person name="Kodira C."/>
            <person name="Kokoza E."/>
            <person name="Koutsos A."/>
            <person name="Letunic I."/>
            <person name="Levitsky A."/>
            <person name="Liang Y."/>
            <person name="Lin J.J."/>
            <person name="Lobo N.F."/>
            <person name="Lopez J.R."/>
            <person name="Malek J.A."/>
            <person name="McIntosh T.C."/>
            <person name="Meister S."/>
            <person name="Miller J."/>
            <person name="Mobarry C."/>
            <person name="Mongin E."/>
            <person name="Murphy S.D."/>
            <person name="O'Brochta D.A."/>
            <person name="Pfannkoch C."/>
            <person name="Qi R."/>
            <person name="Regier M.A."/>
            <person name="Remington K."/>
            <person name="Shao H."/>
            <person name="Sharakhova M.V."/>
            <person name="Sitter C.D."/>
            <person name="Shetty J."/>
            <person name="Smith T.J."/>
            <person name="Strong R."/>
            <person name="Sun J."/>
            <person name="Thomasova D."/>
            <person name="Ton L.Q."/>
            <person name="Topalis P."/>
            <person name="Tu Z."/>
            <person name="Unger M.F."/>
            <person name="Walenz B."/>
            <person name="Wang A."/>
            <person name="Wang J."/>
            <person name="Wang M."/>
            <person name="Wang X."/>
            <person name="Woodford K.J."/>
            <person name="Wortman J.R."/>
            <person name="Wu M."/>
            <person name="Yao A."/>
            <person name="Zdobnov E.M."/>
            <person name="Zhang H."/>
            <person name="Zhao Q."/>
            <person name="Zhao S."/>
            <person name="Zhu S.C."/>
            <person name="Zhimulev I."/>
            <person name="Coluzzi M."/>
            <person name="della Torre A."/>
            <person name="Roth C.W."/>
            <person name="Louis C."/>
            <person name="Kalush F."/>
            <person name="Mural R.J."/>
            <person name="Myers E.W."/>
            <person name="Adams M.D."/>
            <person name="Smith H.O."/>
            <person name="Broder S."/>
            <person name="Gardner M.J."/>
            <person name="Fraser C.M."/>
            <person name="Birney E."/>
            <person name="Bork P."/>
            <person name="Brey P.T."/>
            <person name="Venter J.C."/>
            <person name="Weissenbach J."/>
            <person name="Kafatos F.C."/>
            <person name="Collins F.H."/>
            <person name="Hoffman S.L."/>
        </authorList>
    </citation>
    <scope>NUCLEOTIDE SEQUENCE [LARGE SCALE GENOMIC DNA]</scope>
    <source>
        <strain evidence="2 4">PEST</strain>
    </source>
</reference>
<keyword evidence="4" id="KW-1185">Reference proteome</keyword>
<evidence type="ECO:0000313" key="2">
    <source>
        <dbReference type="EMBL" id="EAU75805.1"/>
    </source>
</evidence>